<keyword evidence="5 6" id="KW-0472">Membrane</keyword>
<keyword evidence="9" id="KW-1185">Reference proteome</keyword>
<feature type="transmembrane region" description="Helical" evidence="6">
    <location>
        <begin position="7"/>
        <end position="28"/>
    </location>
</feature>
<dbReference type="GO" id="GO:0016020">
    <property type="term" value="C:membrane"/>
    <property type="evidence" value="ECO:0007669"/>
    <property type="project" value="UniProtKB-SubCell"/>
</dbReference>
<reference evidence="8 9" key="1">
    <citation type="submission" date="2018-09" db="EMBL/GenBank/DDBJ databases">
        <title>A high-quality reference genome of wild soybean provides a powerful tool to mine soybean genomes.</title>
        <authorList>
            <person name="Xie M."/>
            <person name="Chung C.Y.L."/>
            <person name="Li M.-W."/>
            <person name="Wong F.-L."/>
            <person name="Chan T.-F."/>
            <person name="Lam H.-M."/>
        </authorList>
    </citation>
    <scope>NUCLEOTIDE SEQUENCE [LARGE SCALE GENOMIC DNA]</scope>
    <source>
        <strain evidence="9">cv. W05</strain>
        <tissue evidence="8">Hypocotyl of etiolated seedlings</tissue>
    </source>
</reference>
<name>A0A445LIW0_GLYSO</name>
<sequence length="355" mass="38581">MQGAGITFVMVVAQVLSVGLNTLIKASMSKGMSIFVYVAYSNLLGFCFLLLATTIRHRNRAPTPINNSILFRIFVLGLLSVTIQTLIYTGLGYSSPTLTSTMEDIVPAYTFIIAIICRMERLDLKLQSCQAKSIGTVVSIAGALIMTLYKGLPMTIDVMPNNVFLSSQQSKWLLGGFLLAVGCFCGSVSLVIQTWTIKDYPEELMLITISSSFSVILSFIVAFIAEENPKAWILKLDMELVCIFYSGIVVMSTRNVVYVWACRKKGPVYVAMFSPLGIVIALAMGIVFLGDALYLGSIIGAAIIAIGFYAVIWGQAQQETMAYEKYGTSSSIISSSPSSEAPLLPNKIKDTSSFV</sequence>
<evidence type="ECO:0000256" key="3">
    <source>
        <dbReference type="ARBA" id="ARBA00022692"/>
    </source>
</evidence>
<feature type="transmembrane region" description="Helical" evidence="6">
    <location>
        <begin position="294"/>
        <end position="313"/>
    </location>
</feature>
<comment type="caution">
    <text evidence="8">The sequence shown here is derived from an EMBL/GenBank/DDBJ whole genome shotgun (WGS) entry which is preliminary data.</text>
</comment>
<keyword evidence="3 6" id="KW-0812">Transmembrane</keyword>
<proteinExistence type="inferred from homology"/>
<evidence type="ECO:0000256" key="4">
    <source>
        <dbReference type="ARBA" id="ARBA00022989"/>
    </source>
</evidence>
<organism evidence="8 9">
    <name type="scientific">Glycine soja</name>
    <name type="common">Wild soybean</name>
    <dbReference type="NCBI Taxonomy" id="3848"/>
    <lineage>
        <taxon>Eukaryota</taxon>
        <taxon>Viridiplantae</taxon>
        <taxon>Streptophyta</taxon>
        <taxon>Embryophyta</taxon>
        <taxon>Tracheophyta</taxon>
        <taxon>Spermatophyta</taxon>
        <taxon>Magnoliopsida</taxon>
        <taxon>eudicotyledons</taxon>
        <taxon>Gunneridae</taxon>
        <taxon>Pentapetalae</taxon>
        <taxon>rosids</taxon>
        <taxon>fabids</taxon>
        <taxon>Fabales</taxon>
        <taxon>Fabaceae</taxon>
        <taxon>Papilionoideae</taxon>
        <taxon>50 kb inversion clade</taxon>
        <taxon>NPAAA clade</taxon>
        <taxon>indigoferoid/millettioid clade</taxon>
        <taxon>Phaseoleae</taxon>
        <taxon>Glycine</taxon>
        <taxon>Glycine subgen. Soja</taxon>
    </lineage>
</organism>
<feature type="transmembrane region" description="Helical" evidence="6">
    <location>
        <begin position="268"/>
        <end position="288"/>
    </location>
</feature>
<feature type="transmembrane region" description="Helical" evidence="6">
    <location>
        <begin position="243"/>
        <end position="261"/>
    </location>
</feature>
<comment type="subcellular location">
    <subcellularLocation>
        <location evidence="1 6">Membrane</location>
        <topology evidence="1 6">Multi-pass membrane protein</topology>
    </subcellularLocation>
</comment>
<feature type="transmembrane region" description="Helical" evidence="6">
    <location>
        <begin position="134"/>
        <end position="152"/>
    </location>
</feature>
<feature type="transmembrane region" description="Helical" evidence="6">
    <location>
        <begin position="172"/>
        <end position="192"/>
    </location>
</feature>
<dbReference type="InterPro" id="IPR037185">
    <property type="entry name" value="EmrE-like"/>
</dbReference>
<dbReference type="InterPro" id="IPR030184">
    <property type="entry name" value="WAT1-related"/>
</dbReference>
<dbReference type="SUPFAM" id="SSF103481">
    <property type="entry name" value="Multidrug resistance efflux transporter EmrE"/>
    <property type="match status" value="1"/>
</dbReference>
<feature type="transmembrane region" description="Helical" evidence="6">
    <location>
        <begin position="105"/>
        <end position="122"/>
    </location>
</feature>
<dbReference type="InterPro" id="IPR000620">
    <property type="entry name" value="EamA_dom"/>
</dbReference>
<dbReference type="AlphaFoldDB" id="A0A445LIW0"/>
<evidence type="ECO:0000256" key="5">
    <source>
        <dbReference type="ARBA" id="ARBA00023136"/>
    </source>
</evidence>
<dbReference type="GO" id="GO:0022857">
    <property type="term" value="F:transmembrane transporter activity"/>
    <property type="evidence" value="ECO:0007669"/>
    <property type="project" value="InterPro"/>
</dbReference>
<feature type="transmembrane region" description="Helical" evidence="6">
    <location>
        <begin position="73"/>
        <end position="93"/>
    </location>
</feature>
<protein>
    <recommendedName>
        <fullName evidence="6">WAT1-related protein</fullName>
    </recommendedName>
</protein>
<dbReference type="Pfam" id="PF00892">
    <property type="entry name" value="EamA"/>
    <property type="match status" value="2"/>
</dbReference>
<dbReference type="EMBL" id="QZWG01000002">
    <property type="protein sequence ID" value="RZC23179.1"/>
    <property type="molecule type" value="Genomic_DNA"/>
</dbReference>
<feature type="domain" description="EamA" evidence="7">
    <location>
        <begin position="174"/>
        <end position="312"/>
    </location>
</feature>
<evidence type="ECO:0000256" key="2">
    <source>
        <dbReference type="ARBA" id="ARBA00007635"/>
    </source>
</evidence>
<accession>A0A445LIW0</accession>
<keyword evidence="4 6" id="KW-1133">Transmembrane helix</keyword>
<feature type="domain" description="EamA" evidence="7">
    <location>
        <begin position="9"/>
        <end position="147"/>
    </location>
</feature>
<feature type="transmembrane region" description="Helical" evidence="6">
    <location>
        <begin position="34"/>
        <end position="52"/>
    </location>
</feature>
<dbReference type="PANTHER" id="PTHR31218">
    <property type="entry name" value="WAT1-RELATED PROTEIN"/>
    <property type="match status" value="1"/>
</dbReference>
<dbReference type="Proteomes" id="UP000289340">
    <property type="component" value="Chromosome 2"/>
</dbReference>
<evidence type="ECO:0000256" key="6">
    <source>
        <dbReference type="RuleBase" id="RU363077"/>
    </source>
</evidence>
<evidence type="ECO:0000256" key="1">
    <source>
        <dbReference type="ARBA" id="ARBA00004141"/>
    </source>
</evidence>
<dbReference type="Gramene" id="XM_028338913.1">
    <property type="protein sequence ID" value="XP_028194714.1"/>
    <property type="gene ID" value="LOC114380021"/>
</dbReference>
<feature type="transmembrane region" description="Helical" evidence="6">
    <location>
        <begin position="204"/>
        <end position="223"/>
    </location>
</feature>
<comment type="similarity">
    <text evidence="2 6">Belongs to the drug/metabolite transporter (DMT) superfamily. Plant drug/metabolite exporter (P-DME) (TC 2.A.7.4) family.</text>
</comment>
<evidence type="ECO:0000313" key="8">
    <source>
        <dbReference type="EMBL" id="RZC23179.1"/>
    </source>
</evidence>
<evidence type="ECO:0000313" key="9">
    <source>
        <dbReference type="Proteomes" id="UP000289340"/>
    </source>
</evidence>
<evidence type="ECO:0000259" key="7">
    <source>
        <dbReference type="Pfam" id="PF00892"/>
    </source>
</evidence>
<gene>
    <name evidence="8" type="ORF">D0Y65_002838</name>
</gene>